<feature type="domain" description="Large ribosomal subunit protein uL5 N-terminal" evidence="9">
    <location>
        <begin position="1"/>
        <end position="52"/>
    </location>
</feature>
<dbReference type="GO" id="GO:0003735">
    <property type="term" value="F:structural constituent of ribosome"/>
    <property type="evidence" value="ECO:0007669"/>
    <property type="project" value="InterPro"/>
</dbReference>
<dbReference type="InterPro" id="IPR031310">
    <property type="entry name" value="Ribosomal_uL5_N"/>
</dbReference>
<keyword evidence="2 7" id="KW-0820">tRNA-binding</keyword>
<evidence type="ECO:0000256" key="6">
    <source>
        <dbReference type="ARBA" id="ARBA00023274"/>
    </source>
</evidence>
<keyword evidence="6 7" id="KW-0687">Ribonucleoprotein</keyword>
<evidence type="ECO:0000313" key="11">
    <source>
        <dbReference type="EMBL" id="CAD6491374.1"/>
    </source>
</evidence>
<dbReference type="FunFam" id="3.30.1440.10:FF:000002">
    <property type="entry name" value="60S ribosomal protein L11"/>
    <property type="match status" value="1"/>
</dbReference>
<keyword evidence="3 7" id="KW-0699">rRNA-binding</keyword>
<comment type="caution">
    <text evidence="11">The sequence shown here is derived from an EMBL/GenBank/DDBJ whole genome shotgun (WGS) entry which is preliminary data.</text>
</comment>
<dbReference type="SUPFAM" id="SSF55282">
    <property type="entry name" value="RL5-like"/>
    <property type="match status" value="1"/>
</dbReference>
<comment type="subunit">
    <text evidence="7">Part of the 50S ribosomal subunit; contacts the 5S rRNA and probably tRNA. Forms a bridge to the 30S subunit in the 70S ribosome.</text>
</comment>
<dbReference type="InterPro" id="IPR022803">
    <property type="entry name" value="Ribosomal_uL5_dom_sf"/>
</dbReference>
<dbReference type="HAMAP" id="MF_01333_A">
    <property type="entry name" value="Ribosomal_uL5_A"/>
    <property type="match status" value="1"/>
</dbReference>
<dbReference type="InterPro" id="IPR022804">
    <property type="entry name" value="Ribosomal_uL5_arc"/>
</dbReference>
<evidence type="ECO:0000256" key="1">
    <source>
        <dbReference type="ARBA" id="ARBA00008553"/>
    </source>
</evidence>
<evidence type="ECO:0000256" key="2">
    <source>
        <dbReference type="ARBA" id="ARBA00022555"/>
    </source>
</evidence>
<evidence type="ECO:0000256" key="7">
    <source>
        <dbReference type="HAMAP-Rule" id="MF_01333"/>
    </source>
</evidence>
<dbReference type="GO" id="GO:0006412">
    <property type="term" value="P:translation"/>
    <property type="evidence" value="ECO:0007669"/>
    <property type="project" value="UniProtKB-UniRule"/>
</dbReference>
<dbReference type="InterPro" id="IPR031309">
    <property type="entry name" value="Ribosomal_uL5_C"/>
</dbReference>
<dbReference type="GO" id="GO:0019843">
    <property type="term" value="F:rRNA binding"/>
    <property type="evidence" value="ECO:0007669"/>
    <property type="project" value="UniProtKB-UniRule"/>
</dbReference>
<dbReference type="AlphaFoldDB" id="A0A811T2N3"/>
<sequence length="165" mass="18593">MLTPRIDKITVHISVGESGERLKRAEEIIETITGGKPVRTKAKKTLPGFSIKKGEPIGCKTTLRGKNAETFLHTCLSAAENELTTDQFDVNGNFAFGIEEHTDFPDMKYDPKIGIFGMDILVAVKRSGYRVKRRRVLRSTISARHKLKPDDSISYIKERFNVEII</sequence>
<dbReference type="GO" id="GO:0005840">
    <property type="term" value="C:ribosome"/>
    <property type="evidence" value="ECO:0007669"/>
    <property type="project" value="UniProtKB-KW"/>
</dbReference>
<comment type="function">
    <text evidence="7">This is 1 of the proteins that bind and probably mediate the attachment of the 5S RNA into the large ribosomal subunit, where it forms part of the central protuberance. In the 70S ribosome it contacts protein S13 of the 30S subunit (bridge B1b), connecting the 2 subunits; this bridge is implicated in subunit movement. May contact the P site tRNA; the 5S rRNA and some of its associated proteins might help stabilize positioning of ribosome-bound tRNAs.</text>
</comment>
<dbReference type="GO" id="GO:0000049">
    <property type="term" value="F:tRNA binding"/>
    <property type="evidence" value="ECO:0007669"/>
    <property type="project" value="UniProtKB-UniRule"/>
</dbReference>
<dbReference type="InterPro" id="IPR057266">
    <property type="entry name" value="Ribosomal_uL5_euk/arc-type"/>
</dbReference>
<dbReference type="EMBL" id="CAJHIR010000004">
    <property type="protein sequence ID" value="CAD6491374.1"/>
    <property type="molecule type" value="Genomic_DNA"/>
</dbReference>
<dbReference type="InterPro" id="IPR002132">
    <property type="entry name" value="Ribosomal_uL5"/>
</dbReference>
<evidence type="ECO:0000313" key="12">
    <source>
        <dbReference type="Proteomes" id="UP000612009"/>
    </source>
</evidence>
<evidence type="ECO:0000256" key="3">
    <source>
        <dbReference type="ARBA" id="ARBA00022730"/>
    </source>
</evidence>
<dbReference type="Pfam" id="PF00281">
    <property type="entry name" value="Ribosomal_L5"/>
    <property type="match status" value="1"/>
</dbReference>
<keyword evidence="5 7" id="KW-0689">Ribosomal protein</keyword>
<feature type="domain" description="Large ribosomal subunit protein uL5 C-terminal" evidence="10">
    <location>
        <begin position="56"/>
        <end position="137"/>
    </location>
</feature>
<dbReference type="NCBIfam" id="NF003258">
    <property type="entry name" value="PRK04219.1"/>
    <property type="match status" value="1"/>
</dbReference>
<evidence type="ECO:0000256" key="8">
    <source>
        <dbReference type="RuleBase" id="RU003930"/>
    </source>
</evidence>
<evidence type="ECO:0000259" key="9">
    <source>
        <dbReference type="Pfam" id="PF00281"/>
    </source>
</evidence>
<protein>
    <recommendedName>
        <fullName evidence="7">Large ribosomal subunit protein uL5</fullName>
    </recommendedName>
</protein>
<evidence type="ECO:0000256" key="5">
    <source>
        <dbReference type="ARBA" id="ARBA00022980"/>
    </source>
</evidence>
<proteinExistence type="inferred from homology"/>
<gene>
    <name evidence="7 11" type="primary">rpl5</name>
    <name evidence="11" type="ORF">LAKADJCE_00108</name>
</gene>
<dbReference type="Proteomes" id="UP000612009">
    <property type="component" value="Unassembled WGS sequence"/>
</dbReference>
<accession>A0A811T2N3</accession>
<evidence type="ECO:0000256" key="4">
    <source>
        <dbReference type="ARBA" id="ARBA00022884"/>
    </source>
</evidence>
<evidence type="ECO:0000259" key="10">
    <source>
        <dbReference type="Pfam" id="PF00673"/>
    </source>
</evidence>
<dbReference type="Pfam" id="PF00673">
    <property type="entry name" value="Ribosomal_L5_C"/>
    <property type="match status" value="1"/>
</dbReference>
<comment type="similarity">
    <text evidence="1 7 8">Belongs to the universal ribosomal protein uL5 family.</text>
</comment>
<reference evidence="11" key="1">
    <citation type="submission" date="2020-10" db="EMBL/GenBank/DDBJ databases">
        <authorList>
            <person name="Hahn C.J."/>
            <person name="Laso-Perez R."/>
            <person name="Vulcano F."/>
            <person name="Vaziourakis K.-M."/>
            <person name="Stokke R."/>
            <person name="Steen I.H."/>
            <person name="Teske A."/>
            <person name="Boetius A."/>
            <person name="Liebeke M."/>
            <person name="Amann R."/>
            <person name="Knittel K."/>
        </authorList>
    </citation>
    <scope>NUCLEOTIDE SEQUENCE</scope>
    <source>
        <strain evidence="11">Gfbio:e3339647-f889-4370-9287-4fb5cb688e4c:AG392J18_GoMArc1</strain>
    </source>
</reference>
<name>A0A811T2N3_9EURY</name>
<dbReference type="GO" id="GO:1990904">
    <property type="term" value="C:ribonucleoprotein complex"/>
    <property type="evidence" value="ECO:0007669"/>
    <property type="project" value="UniProtKB-KW"/>
</dbReference>
<dbReference type="PANTHER" id="PTHR11994">
    <property type="entry name" value="60S RIBOSOMAL PROTEIN L11-RELATED"/>
    <property type="match status" value="1"/>
</dbReference>
<dbReference type="PIRSF" id="PIRSF002161">
    <property type="entry name" value="Ribosomal_L5"/>
    <property type="match status" value="1"/>
</dbReference>
<dbReference type="Gene3D" id="3.30.1440.10">
    <property type="match status" value="1"/>
</dbReference>
<organism evidence="11 12">
    <name type="scientific">Candidatus Argoarchaeum ethanivorans</name>
    <dbReference type="NCBI Taxonomy" id="2608793"/>
    <lineage>
        <taxon>Archaea</taxon>
        <taxon>Methanobacteriati</taxon>
        <taxon>Methanobacteriota</taxon>
        <taxon>Stenosarchaea group</taxon>
        <taxon>Methanomicrobia</taxon>
        <taxon>Methanosarcinales</taxon>
        <taxon>Methanosarcinales incertae sedis</taxon>
        <taxon>GOM Arc I cluster</taxon>
        <taxon>Candidatus Argoarchaeum</taxon>
    </lineage>
</organism>
<keyword evidence="4 7" id="KW-0694">RNA-binding</keyword>